<gene>
    <name evidence="1" type="ORF">FB391_0540</name>
</gene>
<dbReference type="EMBL" id="VFPE01000001">
    <property type="protein sequence ID" value="TQM34253.1"/>
    <property type="molecule type" value="Genomic_DNA"/>
</dbReference>
<protein>
    <submittedName>
        <fullName evidence="1">Uncharacterized protein</fullName>
    </submittedName>
</protein>
<dbReference type="RefSeq" id="WP_141892731.1">
    <property type="nucleotide sequence ID" value="NZ_BAABLH010000001.1"/>
</dbReference>
<name>A0A543FK54_9MICO</name>
<proteinExistence type="predicted"/>
<accession>A0A543FK54</accession>
<dbReference type="Proteomes" id="UP000320235">
    <property type="component" value="Unassembled WGS sequence"/>
</dbReference>
<dbReference type="AlphaFoldDB" id="A0A543FK54"/>
<reference evidence="1 2" key="1">
    <citation type="submission" date="2019-06" db="EMBL/GenBank/DDBJ databases">
        <title>Sequencing the genomes of 1000 actinobacteria strains.</title>
        <authorList>
            <person name="Klenk H.-P."/>
        </authorList>
    </citation>
    <scope>NUCLEOTIDE SEQUENCE [LARGE SCALE GENOMIC DNA]</scope>
    <source>
        <strain evidence="1 2">DSM 105492</strain>
    </source>
</reference>
<comment type="caution">
    <text evidence="1">The sequence shown here is derived from an EMBL/GenBank/DDBJ whole genome shotgun (WGS) entry which is preliminary data.</text>
</comment>
<organism evidence="1 2">
    <name type="scientific">Microbacterium kyungheense</name>
    <dbReference type="NCBI Taxonomy" id="1263636"/>
    <lineage>
        <taxon>Bacteria</taxon>
        <taxon>Bacillati</taxon>
        <taxon>Actinomycetota</taxon>
        <taxon>Actinomycetes</taxon>
        <taxon>Micrococcales</taxon>
        <taxon>Microbacteriaceae</taxon>
        <taxon>Microbacterium</taxon>
    </lineage>
</organism>
<evidence type="ECO:0000313" key="2">
    <source>
        <dbReference type="Proteomes" id="UP000320235"/>
    </source>
</evidence>
<keyword evidence="2" id="KW-1185">Reference proteome</keyword>
<sequence>MNLPNCTKGLGAIMHISPSTFRCERHENVDYLTKAVKEEVGSGEVILTDGFHKPEKMNLLGRTSGGHFTVLVDCPGNGDDGPHPLAFTGTWSP</sequence>
<evidence type="ECO:0000313" key="1">
    <source>
        <dbReference type="EMBL" id="TQM34253.1"/>
    </source>
</evidence>